<organism evidence="2 3">
    <name type="scientific">Dyella marensis</name>
    <dbReference type="NCBI Taxonomy" id="500610"/>
    <lineage>
        <taxon>Bacteria</taxon>
        <taxon>Pseudomonadati</taxon>
        <taxon>Pseudomonadota</taxon>
        <taxon>Gammaproteobacteria</taxon>
        <taxon>Lysobacterales</taxon>
        <taxon>Rhodanobacteraceae</taxon>
        <taxon>Dyella</taxon>
    </lineage>
</organism>
<dbReference type="RefSeq" id="WP_026636673.1">
    <property type="nucleotide sequence ID" value="NZ_FONH01000002.1"/>
</dbReference>
<keyword evidence="3" id="KW-1185">Reference proteome</keyword>
<proteinExistence type="predicted"/>
<gene>
    <name evidence="2" type="ORF">SAMN02799615_00710</name>
</gene>
<name>A0A1I1ZGB1_9GAMM</name>
<dbReference type="AlphaFoldDB" id="A0A1I1ZGB1"/>
<dbReference type="InterPro" id="IPR006533">
    <property type="entry name" value="T6SS_Vgr_RhsGE"/>
</dbReference>
<reference evidence="3" key="1">
    <citation type="submission" date="2016-10" db="EMBL/GenBank/DDBJ databases">
        <authorList>
            <person name="Varghese N."/>
            <person name="Submissions S."/>
        </authorList>
    </citation>
    <scope>NUCLEOTIDE SEQUENCE [LARGE SCALE GENOMIC DNA]</scope>
    <source>
        <strain evidence="3">UNC178MFTsu3.1</strain>
    </source>
</reference>
<evidence type="ECO:0000259" key="1">
    <source>
        <dbReference type="Pfam" id="PF04717"/>
    </source>
</evidence>
<feature type="domain" description="Gp5/Type VI secretion system Vgr protein OB-fold" evidence="1">
    <location>
        <begin position="377"/>
        <end position="450"/>
    </location>
</feature>
<dbReference type="SUPFAM" id="SSF69255">
    <property type="entry name" value="gp5 N-terminal domain-like"/>
    <property type="match status" value="1"/>
</dbReference>
<dbReference type="InterPro" id="IPR006531">
    <property type="entry name" value="Gp5/Vgr_OB"/>
</dbReference>
<accession>A0A1I1ZGB1</accession>
<dbReference type="STRING" id="500610.SAMN02799615_00710"/>
<evidence type="ECO:0000313" key="3">
    <source>
        <dbReference type="Proteomes" id="UP000199477"/>
    </source>
</evidence>
<dbReference type="Gene3D" id="2.40.50.230">
    <property type="entry name" value="Gp5 N-terminal domain"/>
    <property type="match status" value="1"/>
</dbReference>
<evidence type="ECO:0000313" key="2">
    <source>
        <dbReference type="EMBL" id="SFE30685.1"/>
    </source>
</evidence>
<dbReference type="Pfam" id="PF05954">
    <property type="entry name" value="Phage_GPD"/>
    <property type="match status" value="1"/>
</dbReference>
<sequence length="588" mass="62382">MSEPSAVPTPATPDVCTVEILIGGQAIPGTLHVQSVTVTRELNRIPSAVLQLDDGEASKSSFPASDGDLFAPGKAIEIQFGYRSQNTTVFKGTVVKQRLKVRKNGSTLSVDCYADAVKMTSARKSKYYVDQKDSDIAGALLDAHGLANDVEATRPDLKEVVQYDATDWDFLLCRAEANGQVVLVGDDKVSVAKPNFSGSPVLQLGYGSTVLELDVEMDARWQSKGIKAVSWKAADQEAIQADAAEPSTPAAGNIAAADLAKVLGDDVDDIFHGGALDESQLQAWADARLQRMRLARLRGRARCQGFAGVQPGQIVQIDGIGQRFQGKLYVSAVRQTVAGGNWETDVQFGLGPETFAESYELRPLPASGLLPAVAGLQIGVVTQLESDPAGEDRIKCRLPLVSTSEDGIWARLATLDAGKGRGTYFRPEIGDEVIVGFLGDDPRYAVVLGQCHSSAHPAPEPAKDANPHKGYVSREKLKLTFDDEKKVIGLETPAGNKISLSEDAKGIVLKDQNGNSITLDGSGITIESAKDLVFKAKKDVKLSGTNTEFSAKSGFKATGTGTVELSGAQTKISGDATTVIKGGIVQIN</sequence>
<dbReference type="EMBL" id="FONH01000002">
    <property type="protein sequence ID" value="SFE30685.1"/>
    <property type="molecule type" value="Genomic_DNA"/>
</dbReference>
<dbReference type="NCBIfam" id="TIGR01646">
    <property type="entry name" value="vgr_GE"/>
    <property type="match status" value="1"/>
</dbReference>
<dbReference type="SUPFAM" id="SSF69279">
    <property type="entry name" value="Phage tail proteins"/>
    <property type="match status" value="1"/>
</dbReference>
<protein>
    <submittedName>
        <fullName evidence="2">Rhs element Vgr protein</fullName>
    </submittedName>
</protein>
<dbReference type="Proteomes" id="UP000199477">
    <property type="component" value="Unassembled WGS sequence"/>
</dbReference>
<dbReference type="InterPro" id="IPR037026">
    <property type="entry name" value="Vgr_OB-fold_dom_sf"/>
</dbReference>
<dbReference type="Pfam" id="PF04717">
    <property type="entry name" value="Phage_base_V"/>
    <property type="match status" value="1"/>
</dbReference>